<proteinExistence type="predicted"/>
<keyword evidence="2" id="KW-1185">Reference proteome</keyword>
<dbReference type="Proteomes" id="UP001237642">
    <property type="component" value="Unassembled WGS sequence"/>
</dbReference>
<evidence type="ECO:0000313" key="2">
    <source>
        <dbReference type="Proteomes" id="UP001237642"/>
    </source>
</evidence>
<comment type="caution">
    <text evidence="1">The sequence shown here is derived from an EMBL/GenBank/DDBJ whole genome shotgun (WGS) entry which is preliminary data.</text>
</comment>
<name>A0AAD8HNY1_9APIA</name>
<protein>
    <submittedName>
        <fullName evidence="1">Uncharacterized protein</fullName>
    </submittedName>
</protein>
<reference evidence="1" key="1">
    <citation type="submission" date="2023-02" db="EMBL/GenBank/DDBJ databases">
        <title>Genome of toxic invasive species Heracleum sosnowskyi carries increased number of genes despite the absence of recent whole-genome duplications.</title>
        <authorList>
            <person name="Schelkunov M."/>
            <person name="Shtratnikova V."/>
            <person name="Makarenko M."/>
            <person name="Klepikova A."/>
            <person name="Omelchenko D."/>
            <person name="Novikova G."/>
            <person name="Obukhova E."/>
            <person name="Bogdanov V."/>
            <person name="Penin A."/>
            <person name="Logacheva M."/>
        </authorList>
    </citation>
    <scope>NUCLEOTIDE SEQUENCE</scope>
    <source>
        <strain evidence="1">Hsosn_3</strain>
        <tissue evidence="1">Leaf</tissue>
    </source>
</reference>
<evidence type="ECO:0000313" key="1">
    <source>
        <dbReference type="EMBL" id="KAK1369672.1"/>
    </source>
</evidence>
<sequence length="171" mass="19849">MLELVEVGILEEEDIEHATSVTFNHNRCGIANECWCPITSSLFRRPLTSNDSLVNYFCLVFGNNCLMSVPYKDGARISNPSYLNHMWKRATNYNYCWLLFPGSKRRSQLTCKKVAATYFKDLKINENSDPRKQSISEDCTRSSVPKPLHRLILHCQFTIVLRKARRQKLKD</sequence>
<dbReference type="AlphaFoldDB" id="A0AAD8HNY1"/>
<accession>A0AAD8HNY1</accession>
<dbReference type="EMBL" id="JAUIZM010000008">
    <property type="protein sequence ID" value="KAK1369672.1"/>
    <property type="molecule type" value="Genomic_DNA"/>
</dbReference>
<gene>
    <name evidence="1" type="ORF">POM88_035764</name>
</gene>
<reference evidence="1" key="2">
    <citation type="submission" date="2023-05" db="EMBL/GenBank/DDBJ databases">
        <authorList>
            <person name="Schelkunov M.I."/>
        </authorList>
    </citation>
    <scope>NUCLEOTIDE SEQUENCE</scope>
    <source>
        <strain evidence="1">Hsosn_3</strain>
        <tissue evidence="1">Leaf</tissue>
    </source>
</reference>
<organism evidence="1 2">
    <name type="scientific">Heracleum sosnowskyi</name>
    <dbReference type="NCBI Taxonomy" id="360622"/>
    <lineage>
        <taxon>Eukaryota</taxon>
        <taxon>Viridiplantae</taxon>
        <taxon>Streptophyta</taxon>
        <taxon>Embryophyta</taxon>
        <taxon>Tracheophyta</taxon>
        <taxon>Spermatophyta</taxon>
        <taxon>Magnoliopsida</taxon>
        <taxon>eudicotyledons</taxon>
        <taxon>Gunneridae</taxon>
        <taxon>Pentapetalae</taxon>
        <taxon>asterids</taxon>
        <taxon>campanulids</taxon>
        <taxon>Apiales</taxon>
        <taxon>Apiaceae</taxon>
        <taxon>Apioideae</taxon>
        <taxon>apioid superclade</taxon>
        <taxon>Tordylieae</taxon>
        <taxon>Tordyliinae</taxon>
        <taxon>Heracleum</taxon>
    </lineage>
</organism>